<gene>
    <name evidence="1" type="ORF">BV25DRAFT_1917943</name>
</gene>
<keyword evidence="2" id="KW-1185">Reference proteome</keyword>
<sequence length="609" mass="67729">MFNIVAALSGLFWDATIHARIPILAQLTHYDHGPLLAGTAWEGLDGEINAISNILWLAKTRRNSLASRVVRLPSDILSRIFFWTMKMTGPLNVASSKKPAWINITHTCQRWRQLALQDVALWKHIELEHVSLSWGTEMVQRSRLVPLSIKTGFSLSPAVRAVFQQSATVARVQTLVIDGQRGGQKAIDTILKKPSASTTLLQSLSISHAFHKVLVLPARIFCNNTPNLRSLSLRGCFISWDSPLFANFTHLDIGARKRGDPVRKPMQLKTNIELSQLLARMPRLQTLALYQILPSVAYEELTPAGRSVVGAVELPSSLVSLRLMGPLNDCVGLALCLPLATSSSIKLAMDLEEFPWNGTPQPTPSIMRHVGGTHRPPRTMMLRCDERSETTQLRLYSDTCDMRGLPESVERECQTSLTLAGQSSFFFKTSDVCVQAPWEGLYLGELQDAYVRVLEDSNHVVEQEIWSKARWVTMFGRAQGVRTLRVEGCACILKLLEAMTPSGTSPSQSFLFPYLTDLTLYCFNRTEEDMSPRSRAHISFHSGVMSEVGEALEACIRARSVRGVHLQSLEVDPVFRPGTTGWEGDNVVTVYKPKRGSVDSVFLPDHADG</sequence>
<protein>
    <submittedName>
        <fullName evidence="1">Uncharacterized protein</fullName>
    </submittedName>
</protein>
<dbReference type="EMBL" id="MU277221">
    <property type="protein sequence ID" value="KAI0060063.1"/>
    <property type="molecule type" value="Genomic_DNA"/>
</dbReference>
<reference evidence="1" key="1">
    <citation type="submission" date="2021-03" db="EMBL/GenBank/DDBJ databases">
        <authorList>
            <consortium name="DOE Joint Genome Institute"/>
            <person name="Ahrendt S."/>
            <person name="Looney B.P."/>
            <person name="Miyauchi S."/>
            <person name="Morin E."/>
            <person name="Drula E."/>
            <person name="Courty P.E."/>
            <person name="Chicoki N."/>
            <person name="Fauchery L."/>
            <person name="Kohler A."/>
            <person name="Kuo A."/>
            <person name="Labutti K."/>
            <person name="Pangilinan J."/>
            <person name="Lipzen A."/>
            <person name="Riley R."/>
            <person name="Andreopoulos W."/>
            <person name="He G."/>
            <person name="Johnson J."/>
            <person name="Barry K.W."/>
            <person name="Grigoriev I.V."/>
            <person name="Nagy L."/>
            <person name="Hibbett D."/>
            <person name="Henrissat B."/>
            <person name="Matheny P.B."/>
            <person name="Labbe J."/>
            <person name="Martin F."/>
        </authorList>
    </citation>
    <scope>NUCLEOTIDE SEQUENCE</scope>
    <source>
        <strain evidence="1">HHB10654</strain>
    </source>
</reference>
<name>A0ACB8SV12_9AGAM</name>
<dbReference type="Proteomes" id="UP000814140">
    <property type="component" value="Unassembled WGS sequence"/>
</dbReference>
<comment type="caution">
    <text evidence="1">The sequence shown here is derived from an EMBL/GenBank/DDBJ whole genome shotgun (WGS) entry which is preliminary data.</text>
</comment>
<evidence type="ECO:0000313" key="1">
    <source>
        <dbReference type="EMBL" id="KAI0060063.1"/>
    </source>
</evidence>
<proteinExistence type="predicted"/>
<organism evidence="1 2">
    <name type="scientific">Artomyces pyxidatus</name>
    <dbReference type="NCBI Taxonomy" id="48021"/>
    <lineage>
        <taxon>Eukaryota</taxon>
        <taxon>Fungi</taxon>
        <taxon>Dikarya</taxon>
        <taxon>Basidiomycota</taxon>
        <taxon>Agaricomycotina</taxon>
        <taxon>Agaricomycetes</taxon>
        <taxon>Russulales</taxon>
        <taxon>Auriscalpiaceae</taxon>
        <taxon>Artomyces</taxon>
    </lineage>
</organism>
<evidence type="ECO:0000313" key="2">
    <source>
        <dbReference type="Proteomes" id="UP000814140"/>
    </source>
</evidence>
<reference evidence="1" key="2">
    <citation type="journal article" date="2022" name="New Phytol.">
        <title>Evolutionary transition to the ectomycorrhizal habit in the genomes of a hyperdiverse lineage of mushroom-forming fungi.</title>
        <authorList>
            <person name="Looney B."/>
            <person name="Miyauchi S."/>
            <person name="Morin E."/>
            <person name="Drula E."/>
            <person name="Courty P.E."/>
            <person name="Kohler A."/>
            <person name="Kuo A."/>
            <person name="LaButti K."/>
            <person name="Pangilinan J."/>
            <person name="Lipzen A."/>
            <person name="Riley R."/>
            <person name="Andreopoulos W."/>
            <person name="He G."/>
            <person name="Johnson J."/>
            <person name="Nolan M."/>
            <person name="Tritt A."/>
            <person name="Barry K.W."/>
            <person name="Grigoriev I.V."/>
            <person name="Nagy L.G."/>
            <person name="Hibbett D."/>
            <person name="Henrissat B."/>
            <person name="Matheny P.B."/>
            <person name="Labbe J."/>
            <person name="Martin F.M."/>
        </authorList>
    </citation>
    <scope>NUCLEOTIDE SEQUENCE</scope>
    <source>
        <strain evidence="1">HHB10654</strain>
    </source>
</reference>
<accession>A0ACB8SV12</accession>